<keyword evidence="2" id="KW-1185">Reference proteome</keyword>
<dbReference type="Proteomes" id="UP001301958">
    <property type="component" value="Unassembled WGS sequence"/>
</dbReference>
<reference evidence="1" key="1">
    <citation type="journal article" date="2023" name="Mol. Phylogenet. Evol.">
        <title>Genome-scale phylogeny and comparative genomics of the fungal order Sordariales.</title>
        <authorList>
            <person name="Hensen N."/>
            <person name="Bonometti L."/>
            <person name="Westerberg I."/>
            <person name="Brannstrom I.O."/>
            <person name="Guillou S."/>
            <person name="Cros-Aarteil S."/>
            <person name="Calhoun S."/>
            <person name="Haridas S."/>
            <person name="Kuo A."/>
            <person name="Mondo S."/>
            <person name="Pangilinan J."/>
            <person name="Riley R."/>
            <person name="LaButti K."/>
            <person name="Andreopoulos B."/>
            <person name="Lipzen A."/>
            <person name="Chen C."/>
            <person name="Yan M."/>
            <person name="Daum C."/>
            <person name="Ng V."/>
            <person name="Clum A."/>
            <person name="Steindorff A."/>
            <person name="Ohm R.A."/>
            <person name="Martin F."/>
            <person name="Silar P."/>
            <person name="Natvig D.O."/>
            <person name="Lalanne C."/>
            <person name="Gautier V."/>
            <person name="Ament-Velasquez S.L."/>
            <person name="Kruys A."/>
            <person name="Hutchinson M.I."/>
            <person name="Powell A.J."/>
            <person name="Barry K."/>
            <person name="Miller A.N."/>
            <person name="Grigoriev I.V."/>
            <person name="Debuchy R."/>
            <person name="Gladieux P."/>
            <person name="Hiltunen Thoren M."/>
            <person name="Johannesson H."/>
        </authorList>
    </citation>
    <scope>NUCLEOTIDE SEQUENCE</scope>
    <source>
        <strain evidence="1">CBS 990.96</strain>
    </source>
</reference>
<sequence length="385" mass="43336">MGDADDDFLPLRKSSISLPEPVSIATPTPAPVSAASEDLVTLVITTSPTPSAPSTELLEQITNAFRKHCPALTKCCVIMVIDTYDHVSNTARLKKGHVTAEGAAGFAKYKANAKKFILWEYAPPGTVYDEDQFTTSTELAEFGSVGYGHQDNSVTLSVTKTPDGRITFIEPWQRLGFGLAVRSALRLTKTPYVWIQQHDWALISDIPLTSLLHIMQKNPKPDDLETQSIRPPINYVCFPSIRMIRYATSDHVMQYSALRALTQLYKQTFSVTYGGETAQIPLTPMFFWHDKPHIAATEHYLNVVFPNRIVVPRGAFIEDTVGHRARTEMKDGEWKKWACWLYYPDDGKQLCLRHLKGRTWRGAEGESAQVLEYMRLNEEGIENKN</sequence>
<name>A0AAN6YLL7_9PEZI</name>
<accession>A0AAN6YLL7</accession>
<dbReference type="AlphaFoldDB" id="A0AAN6YLL7"/>
<dbReference type="EMBL" id="MU865537">
    <property type="protein sequence ID" value="KAK4221539.1"/>
    <property type="molecule type" value="Genomic_DNA"/>
</dbReference>
<gene>
    <name evidence="1" type="ORF">QBC38DRAFT_491856</name>
</gene>
<organism evidence="1 2">
    <name type="scientific">Podospora fimiseda</name>
    <dbReference type="NCBI Taxonomy" id="252190"/>
    <lineage>
        <taxon>Eukaryota</taxon>
        <taxon>Fungi</taxon>
        <taxon>Dikarya</taxon>
        <taxon>Ascomycota</taxon>
        <taxon>Pezizomycotina</taxon>
        <taxon>Sordariomycetes</taxon>
        <taxon>Sordariomycetidae</taxon>
        <taxon>Sordariales</taxon>
        <taxon>Podosporaceae</taxon>
        <taxon>Podospora</taxon>
    </lineage>
</organism>
<evidence type="ECO:0000313" key="2">
    <source>
        <dbReference type="Proteomes" id="UP001301958"/>
    </source>
</evidence>
<comment type="caution">
    <text evidence="1">The sequence shown here is derived from an EMBL/GenBank/DDBJ whole genome shotgun (WGS) entry which is preliminary data.</text>
</comment>
<protein>
    <submittedName>
        <fullName evidence="1">Uncharacterized protein</fullName>
    </submittedName>
</protein>
<evidence type="ECO:0000313" key="1">
    <source>
        <dbReference type="EMBL" id="KAK4221539.1"/>
    </source>
</evidence>
<reference evidence="1" key="2">
    <citation type="submission" date="2023-05" db="EMBL/GenBank/DDBJ databases">
        <authorList>
            <consortium name="Lawrence Berkeley National Laboratory"/>
            <person name="Steindorff A."/>
            <person name="Hensen N."/>
            <person name="Bonometti L."/>
            <person name="Westerberg I."/>
            <person name="Brannstrom I.O."/>
            <person name="Guillou S."/>
            <person name="Cros-Aarteil S."/>
            <person name="Calhoun S."/>
            <person name="Haridas S."/>
            <person name="Kuo A."/>
            <person name="Mondo S."/>
            <person name="Pangilinan J."/>
            <person name="Riley R."/>
            <person name="Labutti K."/>
            <person name="Andreopoulos B."/>
            <person name="Lipzen A."/>
            <person name="Chen C."/>
            <person name="Yanf M."/>
            <person name="Daum C."/>
            <person name="Ng V."/>
            <person name="Clum A."/>
            <person name="Ohm R."/>
            <person name="Martin F."/>
            <person name="Silar P."/>
            <person name="Natvig D."/>
            <person name="Lalanne C."/>
            <person name="Gautier V."/>
            <person name="Ament-Velasquez S.L."/>
            <person name="Kruys A."/>
            <person name="Hutchinson M.I."/>
            <person name="Powell A.J."/>
            <person name="Barry K."/>
            <person name="Miller A.N."/>
            <person name="Grigoriev I.V."/>
            <person name="Debuchy R."/>
            <person name="Gladieux P."/>
            <person name="Thoren M.H."/>
            <person name="Johannesson H."/>
        </authorList>
    </citation>
    <scope>NUCLEOTIDE SEQUENCE</scope>
    <source>
        <strain evidence="1">CBS 990.96</strain>
    </source>
</reference>
<proteinExistence type="predicted"/>